<comment type="caution">
    <text evidence="7">The sequence shown here is derived from an EMBL/GenBank/DDBJ whole genome shotgun (WGS) entry which is preliminary data.</text>
</comment>
<evidence type="ECO:0000256" key="1">
    <source>
        <dbReference type="ARBA" id="ARBA00004123"/>
    </source>
</evidence>
<keyword evidence="5" id="KW-0539">Nucleus</keyword>
<dbReference type="CDD" id="cd06467">
    <property type="entry name" value="p23_NUDC_like"/>
    <property type="match status" value="1"/>
</dbReference>
<dbReference type="Pfam" id="PF04969">
    <property type="entry name" value="CS"/>
    <property type="match status" value="1"/>
</dbReference>
<dbReference type="AlphaFoldDB" id="A0A8H2W738"/>
<feature type="domain" description="CS" evidence="6">
    <location>
        <begin position="274"/>
        <end position="378"/>
    </location>
</feature>
<name>A0A8H2W738_9AGAM</name>
<dbReference type="SUPFAM" id="SSF49764">
    <property type="entry name" value="HSP20-like chaperones"/>
    <property type="match status" value="1"/>
</dbReference>
<accession>A0A8H2W738</accession>
<evidence type="ECO:0000259" key="6">
    <source>
        <dbReference type="PROSITE" id="PS51203"/>
    </source>
</evidence>
<evidence type="ECO:0000256" key="5">
    <source>
        <dbReference type="ARBA" id="ARBA00023242"/>
    </source>
</evidence>
<dbReference type="GO" id="GO:0005737">
    <property type="term" value="C:cytoplasm"/>
    <property type="evidence" value="ECO:0007669"/>
    <property type="project" value="UniProtKB-SubCell"/>
</dbReference>
<dbReference type="EMBL" id="CAJMWR010000113">
    <property type="protein sequence ID" value="CAE6346096.1"/>
    <property type="molecule type" value="Genomic_DNA"/>
</dbReference>
<dbReference type="Proteomes" id="UP000663840">
    <property type="component" value="Unassembled WGS sequence"/>
</dbReference>
<evidence type="ECO:0000313" key="7">
    <source>
        <dbReference type="EMBL" id="CAE6346096.1"/>
    </source>
</evidence>
<dbReference type="PANTHER" id="PTHR21664:SF1">
    <property type="entry name" value="NUDC DOMAIN-CONTAINING PROTEIN 1"/>
    <property type="match status" value="1"/>
</dbReference>
<evidence type="ECO:0000256" key="2">
    <source>
        <dbReference type="ARBA" id="ARBA00004496"/>
    </source>
</evidence>
<comment type="subcellular location">
    <subcellularLocation>
        <location evidence="2">Cytoplasm</location>
    </subcellularLocation>
    <subcellularLocation>
        <location evidence="1">Nucleus</location>
    </subcellularLocation>
</comment>
<dbReference type="InterPro" id="IPR037895">
    <property type="entry name" value="NUDCD1"/>
</dbReference>
<sequence length="589" mass="64694">MAPVFSANNAFLNPKFDGYKLKILEQKDCVRSFQLPSPGVTQSTVSGRRIIPFTEVSARIKHNHLKLGNNGLLYVDQSGGVVSVEFDGNFAPTFRNIFEIPQEVSSIKSDLTEYPVALEISSDRMLVSDGSGRLYLSGTEEVYELTDKSGTLIPCRLLHTRQTETGLEVLITRRGPIPDAASKDAQTYELVALRLSSGTLREIWSLLGTSLPADIQYDHASEEYIISSPSPFLPSTAPEVLEPTPTKDEMAPIPRAGENLDTASTTNDQTTPIPPPHAYSWTQTEDSVTVMFPLPSSTPKSAIRVTLSKSYLTLHIISSSASSIPLPKYAQCPWWAEIDPGASLWTWEHTPDERESKVGLLTLHLEKKHTGTRWSHVFSQSSNEPEVPETLDPSELANIREALEKYTSEMAGDMPSLANPDADEELDAPGQVGQRVLVMRVGAQTGKVEVDQREVSLLSSPVSSPKSGPPSLVVRRDIDGLLFTRSTSHWEHESTYSALSFVLASKRDTRFVLHHKDKMVLAFESGSTHGTGNVYVYRGHGKAKSQFSEQSVLGIADKESGSLLGVVMLKEGVFCCLCERRLIVLKGIV</sequence>
<evidence type="ECO:0000313" key="8">
    <source>
        <dbReference type="Proteomes" id="UP000663840"/>
    </source>
</evidence>
<protein>
    <recommendedName>
        <fullName evidence="3">NudC domain-containing protein 1</fullName>
    </recommendedName>
</protein>
<proteinExistence type="predicted"/>
<dbReference type="GO" id="GO:0005634">
    <property type="term" value="C:nucleus"/>
    <property type="evidence" value="ECO:0007669"/>
    <property type="project" value="UniProtKB-SubCell"/>
</dbReference>
<evidence type="ECO:0000256" key="3">
    <source>
        <dbReference type="ARBA" id="ARBA00018915"/>
    </source>
</evidence>
<evidence type="ECO:0000256" key="4">
    <source>
        <dbReference type="ARBA" id="ARBA00022490"/>
    </source>
</evidence>
<dbReference type="InterPro" id="IPR008978">
    <property type="entry name" value="HSP20-like_chaperone"/>
</dbReference>
<reference evidence="7" key="1">
    <citation type="submission" date="2021-01" db="EMBL/GenBank/DDBJ databases">
        <authorList>
            <person name="Kaushik A."/>
        </authorList>
    </citation>
    <scope>NUCLEOTIDE SEQUENCE</scope>
    <source>
        <strain evidence="7">AG1-1A</strain>
    </source>
</reference>
<dbReference type="PANTHER" id="PTHR21664">
    <property type="entry name" value="CHRONIC MYELOGENOUS LEUKEMIA TUMOR ANTIGEN 66"/>
    <property type="match status" value="1"/>
</dbReference>
<organism evidence="7 8">
    <name type="scientific">Rhizoctonia solani</name>
    <dbReference type="NCBI Taxonomy" id="456999"/>
    <lineage>
        <taxon>Eukaryota</taxon>
        <taxon>Fungi</taxon>
        <taxon>Dikarya</taxon>
        <taxon>Basidiomycota</taxon>
        <taxon>Agaricomycotina</taxon>
        <taxon>Agaricomycetes</taxon>
        <taxon>Cantharellales</taxon>
        <taxon>Ceratobasidiaceae</taxon>
        <taxon>Rhizoctonia</taxon>
    </lineage>
</organism>
<dbReference type="Gene3D" id="2.60.40.790">
    <property type="match status" value="1"/>
</dbReference>
<dbReference type="PROSITE" id="PS51203">
    <property type="entry name" value="CS"/>
    <property type="match status" value="1"/>
</dbReference>
<keyword evidence="4" id="KW-0963">Cytoplasm</keyword>
<gene>
    <name evidence="7" type="ORF">RDB_LOCUS6266</name>
</gene>
<dbReference type="InterPro" id="IPR007052">
    <property type="entry name" value="CS_dom"/>
</dbReference>